<name>A0A939JH81_9ACTN</name>
<gene>
    <name evidence="1" type="ORF">J0695_05490</name>
</gene>
<organism evidence="1 2">
    <name type="scientific">Streptomyces beijiangensis</name>
    <dbReference type="NCBI Taxonomy" id="163361"/>
    <lineage>
        <taxon>Bacteria</taxon>
        <taxon>Bacillati</taxon>
        <taxon>Actinomycetota</taxon>
        <taxon>Actinomycetes</taxon>
        <taxon>Kitasatosporales</taxon>
        <taxon>Streptomycetaceae</taxon>
        <taxon>Streptomyces</taxon>
    </lineage>
</organism>
<dbReference type="Pfam" id="PF14435">
    <property type="entry name" value="SUKH-4"/>
    <property type="match status" value="1"/>
</dbReference>
<dbReference type="InterPro" id="IPR032722">
    <property type="entry name" value="Deaminase_XOO_2897"/>
</dbReference>
<comment type="caution">
    <text evidence="1">The sequence shown here is derived from an EMBL/GenBank/DDBJ whole genome shotgun (WGS) entry which is preliminary data.</text>
</comment>
<keyword evidence="2" id="KW-1185">Reference proteome</keyword>
<dbReference type="Proteomes" id="UP000664167">
    <property type="component" value="Unassembled WGS sequence"/>
</dbReference>
<proteinExistence type="predicted"/>
<reference evidence="1" key="1">
    <citation type="submission" date="2021-03" db="EMBL/GenBank/DDBJ databases">
        <title>Streptomyces poriferae sp. nov., a novel marine sponge-derived Actinobacteria species with anti-MRSA activity.</title>
        <authorList>
            <person name="Sandoval-Powers M."/>
            <person name="Kralova S."/>
            <person name="Nguyen G.-S."/>
            <person name="Fawwal D."/>
            <person name="Degnes K."/>
            <person name="Klinkenberg G."/>
            <person name="Sletta H."/>
            <person name="Wentzel A."/>
            <person name="Liles M.R."/>
        </authorList>
    </citation>
    <scope>NUCLEOTIDE SEQUENCE</scope>
    <source>
        <strain evidence="1">DSM 41794</strain>
    </source>
</reference>
<dbReference type="EMBL" id="JAFLRJ010000040">
    <property type="protein sequence ID" value="MBO0511264.1"/>
    <property type="molecule type" value="Genomic_DNA"/>
</dbReference>
<accession>A0A939JH81</accession>
<protein>
    <submittedName>
        <fullName evidence="1">SUKH-4 family immunity protein</fullName>
    </submittedName>
</protein>
<evidence type="ECO:0000313" key="2">
    <source>
        <dbReference type="Proteomes" id="UP000664167"/>
    </source>
</evidence>
<dbReference type="InterPro" id="IPR025851">
    <property type="entry name" value="SUKH-4"/>
</dbReference>
<feature type="non-terminal residue" evidence="1">
    <location>
        <position position="1"/>
    </location>
</feature>
<dbReference type="Pfam" id="PF14440">
    <property type="entry name" value="XOO_2897-deam"/>
    <property type="match status" value="1"/>
</dbReference>
<dbReference type="RefSeq" id="WP_206960689.1">
    <property type="nucleotide sequence ID" value="NZ_JAFLRJ010000040.1"/>
</dbReference>
<dbReference type="AlphaFoldDB" id="A0A939JH81"/>
<evidence type="ECO:0000313" key="1">
    <source>
        <dbReference type="EMBL" id="MBO0511264.1"/>
    </source>
</evidence>
<sequence>TGEETSLFKNAGAGLPPVEYQAWSELRRMNVPESNVVAIHTDLRPALLPGGYTSQVLNAFPSAQFSCTQEYGASPAERAQGIASLTQHAELMHQLAGQQAPPRMRIVPVPAQVAPAEPLRDVAVGRLLTEVFGADGVRRYDADDIAATRLPEETKKTLTWAGLPADVPYFFTADRDDAPPAGGLFADGATAALAIGTQAAESDVRKLAHFARIGSDGLCTVMVQIDPSRATPDGLGSVWAVDLATANTRWAGTSVAAFARSLALLASTRARMRGLDPVTAGAAVATFQEQLVAIDAAALGDAENWWSVVVEQMWHGLF</sequence>